<keyword evidence="4" id="KW-1185">Reference proteome</keyword>
<dbReference type="EMBL" id="PHFW01000002">
    <property type="protein sequence ID" value="PQM27521.1"/>
    <property type="molecule type" value="Genomic_DNA"/>
</dbReference>
<evidence type="ECO:0000313" key="4">
    <source>
        <dbReference type="Proteomes" id="UP000238954"/>
    </source>
</evidence>
<proteinExistence type="predicted"/>
<keyword evidence="1" id="KW-0812">Transmembrane</keyword>
<feature type="chain" id="PRO_5015658431" evidence="2">
    <location>
        <begin position="26"/>
        <end position="78"/>
    </location>
</feature>
<name>A0A2S8B538_9SPHN</name>
<comment type="caution">
    <text evidence="3">The sequence shown here is derived from an EMBL/GenBank/DDBJ whole genome shotgun (WGS) entry which is preliminary data.</text>
</comment>
<reference evidence="4" key="1">
    <citation type="submission" date="2017-11" db="EMBL/GenBank/DDBJ databases">
        <title>The complete genome sequence of Sphingopyxis pomeranensis sp. nov. strain WS5A3p.</title>
        <authorList>
            <person name="Kaminski M.A."/>
        </authorList>
    </citation>
    <scope>NUCLEOTIDE SEQUENCE [LARGE SCALE GENOMIC DNA]</scope>
    <source>
        <strain evidence="4">WS5A3p</strain>
    </source>
</reference>
<evidence type="ECO:0000313" key="3">
    <source>
        <dbReference type="EMBL" id="PQM27521.1"/>
    </source>
</evidence>
<evidence type="ECO:0000256" key="1">
    <source>
        <dbReference type="SAM" id="Phobius"/>
    </source>
</evidence>
<keyword evidence="1" id="KW-1133">Transmembrane helix</keyword>
<keyword evidence="2" id="KW-0732">Signal</keyword>
<sequence>MHPISRAAVALTIASIAIAPVAASAAPAFDGTRALSATSDTNKLEGNSSWLIGLLGLLAGVAAIIIVASNDDDAPVSP</sequence>
<evidence type="ECO:0000256" key="2">
    <source>
        <dbReference type="SAM" id="SignalP"/>
    </source>
</evidence>
<keyword evidence="1" id="KW-0472">Membrane</keyword>
<gene>
    <name evidence="3" type="ORF">CVO77_02740</name>
</gene>
<dbReference type="RefSeq" id="WP_105997780.1">
    <property type="nucleotide sequence ID" value="NZ_CM009578.1"/>
</dbReference>
<dbReference type="AlphaFoldDB" id="A0A2S8B538"/>
<dbReference type="Proteomes" id="UP000238954">
    <property type="component" value="Chromosome"/>
</dbReference>
<feature type="transmembrane region" description="Helical" evidence="1">
    <location>
        <begin position="49"/>
        <end position="68"/>
    </location>
</feature>
<accession>A0A2S8B538</accession>
<organism evidence="3 4">
    <name type="scientific">Sphingopyxis lindanitolerans</name>
    <dbReference type="NCBI Taxonomy" id="2054227"/>
    <lineage>
        <taxon>Bacteria</taxon>
        <taxon>Pseudomonadati</taxon>
        <taxon>Pseudomonadota</taxon>
        <taxon>Alphaproteobacteria</taxon>
        <taxon>Sphingomonadales</taxon>
        <taxon>Sphingomonadaceae</taxon>
        <taxon>Sphingopyxis</taxon>
    </lineage>
</organism>
<feature type="signal peptide" evidence="2">
    <location>
        <begin position="1"/>
        <end position="25"/>
    </location>
</feature>
<protein>
    <submittedName>
        <fullName evidence="3">Uncharacterized protein</fullName>
    </submittedName>
</protein>